<keyword evidence="2" id="KW-0418">Kinase</keyword>
<dbReference type="PANTHER" id="PTHR10285">
    <property type="entry name" value="URIDINE KINASE"/>
    <property type="match status" value="1"/>
</dbReference>
<dbReference type="RefSeq" id="WP_245659045.1">
    <property type="nucleotide sequence ID" value="NZ_FLOB01000002.1"/>
</dbReference>
<dbReference type="STRING" id="1792290.MSP8886_01273"/>
<dbReference type="Pfam" id="PF00485">
    <property type="entry name" value="PRK"/>
    <property type="match status" value="1"/>
</dbReference>
<name>A0A1A8T7V2_9GAMM</name>
<keyword evidence="3" id="KW-1185">Reference proteome</keyword>
<dbReference type="Proteomes" id="UP000092544">
    <property type="component" value="Unassembled WGS sequence"/>
</dbReference>
<evidence type="ECO:0000313" key="3">
    <source>
        <dbReference type="Proteomes" id="UP000092544"/>
    </source>
</evidence>
<dbReference type="InterPro" id="IPR006083">
    <property type="entry name" value="PRK/URK"/>
</dbReference>
<accession>A0A1A8T7V2</accession>
<dbReference type="AlphaFoldDB" id="A0A1A8T7V2"/>
<reference evidence="2 3" key="1">
    <citation type="submission" date="2016-06" db="EMBL/GenBank/DDBJ databases">
        <authorList>
            <person name="Kjaerup R.B."/>
            <person name="Dalgaard T.S."/>
            <person name="Juul-Madsen H.R."/>
        </authorList>
    </citation>
    <scope>NUCLEOTIDE SEQUENCE [LARGE SCALE GENOMIC DNA]</scope>
    <source>
        <strain evidence="2 3">CECT 8886</strain>
    </source>
</reference>
<dbReference type="Gene3D" id="3.40.50.300">
    <property type="entry name" value="P-loop containing nucleotide triphosphate hydrolases"/>
    <property type="match status" value="2"/>
</dbReference>
<dbReference type="EC" id="2.7.1.19" evidence="2"/>
<evidence type="ECO:0000259" key="1">
    <source>
        <dbReference type="Pfam" id="PF00485"/>
    </source>
</evidence>
<evidence type="ECO:0000313" key="2">
    <source>
        <dbReference type="EMBL" id="SBS28680.1"/>
    </source>
</evidence>
<feature type="domain" description="Phosphoribulokinase/uridine kinase" evidence="1">
    <location>
        <begin position="34"/>
        <end position="224"/>
    </location>
</feature>
<dbReference type="SUPFAM" id="SSF52540">
    <property type="entry name" value="P-loop containing nucleoside triphosphate hydrolases"/>
    <property type="match status" value="1"/>
</dbReference>
<dbReference type="EMBL" id="FLOB01000002">
    <property type="protein sequence ID" value="SBS28680.1"/>
    <property type="molecule type" value="Genomic_DNA"/>
</dbReference>
<gene>
    <name evidence="2" type="primary">prk</name>
    <name evidence="2" type="ORF">MSP8886_01273</name>
</gene>
<dbReference type="InterPro" id="IPR027417">
    <property type="entry name" value="P-loop_NTPase"/>
</dbReference>
<proteinExistence type="predicted"/>
<sequence length="226" mass="25570">MNKEQLHELYAYSSDVEHALKRMQCAIEKPERTLIGLTGGPGSGKSTLANYLSSRMAEIQPGQMICLSMDGFHYSKKELSLFSNPEEAFSRRGAPWTFNSTAFIERLKRVKHGYQEEDVAWPSFDHQVGDPVENDCLISKDIKLVFVEGLYLLHQEDGWAGSTALFDQHWFLDVPLEIAIERLAQRHMQAWGYTHAQAISRIQNNDGLNAGIVAKSKSKADWIITI</sequence>
<dbReference type="GO" id="GO:0005524">
    <property type="term" value="F:ATP binding"/>
    <property type="evidence" value="ECO:0007669"/>
    <property type="project" value="InterPro"/>
</dbReference>
<protein>
    <submittedName>
        <fullName evidence="2">Phosphoribulokinase</fullName>
        <ecNumber evidence="2">2.7.1.19</ecNumber>
    </submittedName>
</protein>
<keyword evidence="2" id="KW-0808">Transferase</keyword>
<organism evidence="2 3">
    <name type="scientific">Marinomonas spartinae</name>
    <dbReference type="NCBI Taxonomy" id="1792290"/>
    <lineage>
        <taxon>Bacteria</taxon>
        <taxon>Pseudomonadati</taxon>
        <taxon>Pseudomonadota</taxon>
        <taxon>Gammaproteobacteria</taxon>
        <taxon>Oceanospirillales</taxon>
        <taxon>Oceanospirillaceae</taxon>
        <taxon>Marinomonas</taxon>
    </lineage>
</organism>
<dbReference type="GO" id="GO:0008974">
    <property type="term" value="F:phosphoribulokinase activity"/>
    <property type="evidence" value="ECO:0007669"/>
    <property type="project" value="UniProtKB-EC"/>
</dbReference>